<comment type="caution">
    <text evidence="2">The sequence shown here is derived from an EMBL/GenBank/DDBJ whole genome shotgun (WGS) entry which is preliminary data.</text>
</comment>
<dbReference type="EMBL" id="SLZY01000008">
    <property type="protein sequence ID" value="TCS71745.1"/>
    <property type="molecule type" value="Genomic_DNA"/>
</dbReference>
<evidence type="ECO:0000259" key="1">
    <source>
        <dbReference type="Pfam" id="PF13192"/>
    </source>
</evidence>
<keyword evidence="3" id="KW-1185">Reference proteome</keyword>
<organism evidence="2 3">
    <name type="scientific">Sulfuritortus calidifontis</name>
    <dbReference type="NCBI Taxonomy" id="1914471"/>
    <lineage>
        <taxon>Bacteria</taxon>
        <taxon>Pseudomonadati</taxon>
        <taxon>Pseudomonadota</taxon>
        <taxon>Betaproteobacteria</taxon>
        <taxon>Nitrosomonadales</taxon>
        <taxon>Thiobacillaceae</taxon>
        <taxon>Sulfuritortus</taxon>
    </lineage>
</organism>
<evidence type="ECO:0000313" key="2">
    <source>
        <dbReference type="EMBL" id="TCS71745.1"/>
    </source>
</evidence>
<dbReference type="InterPro" id="IPR005243">
    <property type="entry name" value="THIRX-like_proc"/>
</dbReference>
<dbReference type="PANTHER" id="PTHR36450">
    <property type="entry name" value="THIOREDOXIN"/>
    <property type="match status" value="1"/>
</dbReference>
<gene>
    <name evidence="2" type="ORF">EDC61_10888</name>
</gene>
<reference evidence="2 3" key="1">
    <citation type="submission" date="2019-03" db="EMBL/GenBank/DDBJ databases">
        <title>Genomic Encyclopedia of Type Strains, Phase IV (KMG-IV): sequencing the most valuable type-strain genomes for metagenomic binning, comparative biology and taxonomic classification.</title>
        <authorList>
            <person name="Goeker M."/>
        </authorList>
    </citation>
    <scope>NUCLEOTIDE SEQUENCE [LARGE SCALE GENOMIC DNA]</scope>
    <source>
        <strain evidence="2 3">DSM 103923</strain>
    </source>
</reference>
<dbReference type="AlphaFoldDB" id="A0A4R3JV33"/>
<protein>
    <submittedName>
        <fullName evidence="2">Thioredoxin-like protein</fullName>
    </submittedName>
</protein>
<dbReference type="SUPFAM" id="SSF52833">
    <property type="entry name" value="Thioredoxin-like"/>
    <property type="match status" value="1"/>
</dbReference>
<dbReference type="InterPro" id="IPR012336">
    <property type="entry name" value="Thioredoxin-like_fold"/>
</dbReference>
<dbReference type="InterPro" id="IPR036249">
    <property type="entry name" value="Thioredoxin-like_sf"/>
</dbReference>
<evidence type="ECO:0000313" key="3">
    <source>
        <dbReference type="Proteomes" id="UP000295135"/>
    </source>
</evidence>
<feature type="domain" description="Thioredoxin-like fold" evidence="1">
    <location>
        <begin position="8"/>
        <end position="82"/>
    </location>
</feature>
<dbReference type="PANTHER" id="PTHR36450:SF1">
    <property type="entry name" value="THIOREDOXIN"/>
    <property type="match status" value="1"/>
</dbReference>
<sequence length="91" mass="10124">MKVRTMRHIEVLGFDCPACNKTFRRIDETARELGLDIRLEKVAEPARLLGYQVLRPPAVAIDGRLVHSGGVPSHRQIEAWLQPAQGDSHAG</sequence>
<dbReference type="Proteomes" id="UP000295135">
    <property type="component" value="Unassembled WGS sequence"/>
</dbReference>
<dbReference type="NCBIfam" id="TIGR00412">
    <property type="entry name" value="redox_disulf_2"/>
    <property type="match status" value="1"/>
</dbReference>
<accession>A0A4R3JV33</accession>
<proteinExistence type="predicted"/>
<name>A0A4R3JV33_9PROT</name>
<dbReference type="Pfam" id="PF13192">
    <property type="entry name" value="Thioredoxin_3"/>
    <property type="match status" value="1"/>
</dbReference>
<dbReference type="Gene3D" id="3.40.30.10">
    <property type="entry name" value="Glutaredoxin"/>
    <property type="match status" value="1"/>
</dbReference>